<name>A0A914W9L2_9BILA</name>
<reference evidence="2" key="1">
    <citation type="submission" date="2022-11" db="UniProtKB">
        <authorList>
            <consortium name="WormBaseParasite"/>
        </authorList>
    </citation>
    <scope>IDENTIFICATION</scope>
</reference>
<evidence type="ECO:0000313" key="1">
    <source>
        <dbReference type="Proteomes" id="UP000887566"/>
    </source>
</evidence>
<accession>A0A914W9L2</accession>
<keyword evidence="1" id="KW-1185">Reference proteome</keyword>
<organism evidence="1 2">
    <name type="scientific">Plectus sambesii</name>
    <dbReference type="NCBI Taxonomy" id="2011161"/>
    <lineage>
        <taxon>Eukaryota</taxon>
        <taxon>Metazoa</taxon>
        <taxon>Ecdysozoa</taxon>
        <taxon>Nematoda</taxon>
        <taxon>Chromadorea</taxon>
        <taxon>Plectida</taxon>
        <taxon>Plectina</taxon>
        <taxon>Plectoidea</taxon>
        <taxon>Plectidae</taxon>
        <taxon>Plectus</taxon>
    </lineage>
</organism>
<dbReference type="AlphaFoldDB" id="A0A914W9L2"/>
<dbReference type="WBParaSite" id="PSAMB.scaffold3345size18657.g21232.t1">
    <property type="protein sequence ID" value="PSAMB.scaffold3345size18657.g21232.t1"/>
    <property type="gene ID" value="PSAMB.scaffold3345size18657.g21232"/>
</dbReference>
<sequence length="190" mass="20018">MRARLLASESAGRWRLFARASAAAAALSRTGIRVVVVRCATAFRRRWPGVGPVSVVGGAVVGGGDRPTFRPSADYGVGAARTDRRRRSARGRRARCVVGPTAVGDDRAIIRLVVGTASEPRPCSQQTTAASHGVEGCRREGSDTTAVIRPCVHSAAMGTREGGRRLVSPIRSQLAPRDQPTVGYTITGAM</sequence>
<protein>
    <submittedName>
        <fullName evidence="2">Uncharacterized protein</fullName>
    </submittedName>
</protein>
<evidence type="ECO:0000313" key="2">
    <source>
        <dbReference type="WBParaSite" id="PSAMB.scaffold3345size18657.g21232.t1"/>
    </source>
</evidence>
<proteinExistence type="predicted"/>
<dbReference type="Proteomes" id="UP000887566">
    <property type="component" value="Unplaced"/>
</dbReference>